<comment type="similarity">
    <text evidence="2 5">Belongs to the acyl-CoA dehydrogenase family.</text>
</comment>
<feature type="domain" description="Acyl-CoA dehydrogenase/oxidase N-terminal" evidence="8">
    <location>
        <begin position="18"/>
        <end position="130"/>
    </location>
</feature>
<dbReference type="EMBL" id="CP088295">
    <property type="protein sequence ID" value="UUY05156.1"/>
    <property type="molecule type" value="Genomic_DNA"/>
</dbReference>
<dbReference type="Pfam" id="PF02770">
    <property type="entry name" value="Acyl-CoA_dh_M"/>
    <property type="match status" value="1"/>
</dbReference>
<keyword evidence="10" id="KW-1185">Reference proteome</keyword>
<keyword evidence="5" id="KW-0560">Oxidoreductase</keyword>
<proteinExistence type="inferred from homology"/>
<dbReference type="SUPFAM" id="SSF56645">
    <property type="entry name" value="Acyl-CoA dehydrogenase NM domain-like"/>
    <property type="match status" value="1"/>
</dbReference>
<comment type="cofactor">
    <cofactor evidence="1 5">
        <name>FAD</name>
        <dbReference type="ChEBI" id="CHEBI:57692"/>
    </cofactor>
</comment>
<feature type="domain" description="Acyl-CoA oxidase/dehydrogenase middle" evidence="7">
    <location>
        <begin position="134"/>
        <end position="226"/>
    </location>
</feature>
<dbReference type="Gene3D" id="1.10.540.10">
    <property type="entry name" value="Acyl-CoA dehydrogenase/oxidase, N-terminal domain"/>
    <property type="match status" value="1"/>
</dbReference>
<protein>
    <submittedName>
        <fullName evidence="9">Acyl-CoA/acyl-ACP dehydrogenase</fullName>
    </submittedName>
</protein>
<dbReference type="CDD" id="cd00567">
    <property type="entry name" value="ACAD"/>
    <property type="match status" value="1"/>
</dbReference>
<reference evidence="10" key="1">
    <citation type="submission" date="2021-11" db="EMBL/GenBank/DDBJ databases">
        <title>Cultivation dependent microbiological survey of springs from the worlds oldest radium mine currently devoted to the extraction of radon-saturated water.</title>
        <authorList>
            <person name="Kapinusova G."/>
            <person name="Smrhova T."/>
            <person name="Strejcek M."/>
            <person name="Suman J."/>
            <person name="Jani K."/>
            <person name="Pajer P."/>
            <person name="Uhlik O."/>
        </authorList>
    </citation>
    <scope>NUCLEOTIDE SEQUENCE [LARGE SCALE GENOMIC DNA]</scope>
    <source>
        <strain evidence="10">J379</strain>
    </source>
</reference>
<evidence type="ECO:0000256" key="1">
    <source>
        <dbReference type="ARBA" id="ARBA00001974"/>
    </source>
</evidence>
<dbReference type="Gene3D" id="1.20.140.10">
    <property type="entry name" value="Butyryl-CoA Dehydrogenase, subunit A, domain 3"/>
    <property type="match status" value="1"/>
</dbReference>
<accession>A0ABY5PKJ6</accession>
<dbReference type="InterPro" id="IPR006091">
    <property type="entry name" value="Acyl-CoA_Oxase/DH_mid-dom"/>
</dbReference>
<evidence type="ECO:0000259" key="8">
    <source>
        <dbReference type="Pfam" id="PF02771"/>
    </source>
</evidence>
<name>A0ABY5PKJ6_9ACTN</name>
<dbReference type="InterPro" id="IPR009100">
    <property type="entry name" value="AcylCoA_DH/oxidase_NM_dom_sf"/>
</dbReference>
<dbReference type="SUPFAM" id="SSF47203">
    <property type="entry name" value="Acyl-CoA dehydrogenase C-terminal domain-like"/>
    <property type="match status" value="1"/>
</dbReference>
<evidence type="ECO:0000259" key="7">
    <source>
        <dbReference type="Pfam" id="PF02770"/>
    </source>
</evidence>
<dbReference type="PANTHER" id="PTHR43884:SF12">
    <property type="entry name" value="ISOVALERYL-COA DEHYDROGENASE, MITOCHONDRIAL-RELATED"/>
    <property type="match status" value="1"/>
</dbReference>
<dbReference type="Proteomes" id="UP001058860">
    <property type="component" value="Chromosome"/>
</dbReference>
<sequence>MSLTATAPTALPVPWGLTDEQHEFVQAIREFVRREAPTSAERTAIFSPGGEVRREELLGKVAELGWIGVGLPEEYGGSGGGVFDTCLFTEEIARVLPVVGPMVSHVVAHVYLHFGTEEQKADIIGGICNGRPEAIAISEPAAGSDVGNLSCRADPVDGGFVINGQKTWISNAHASDHILLICRTDPNGTKFDGVSMISVPTDAEGLEIRGIDTMVGKEVNDVFFSDVFADAGQVVGDAGQGWVQLMAGFNVERVLVGAVGVGMAIRALEEVLVYVNEREQFGRKIGSFQVQKHRIAELATEIACTRAFVHDVARRVDAEPERMLAREASMVKLKASELAKRVSLECQAMMGGYGYATEYGMEMQVRQALGIIFGGGTSDIHRETIAKTFGL</sequence>
<dbReference type="InterPro" id="IPR009075">
    <property type="entry name" value="AcylCo_DH/oxidase_C"/>
</dbReference>
<evidence type="ECO:0000259" key="6">
    <source>
        <dbReference type="Pfam" id="PF00441"/>
    </source>
</evidence>
<evidence type="ECO:0000256" key="3">
    <source>
        <dbReference type="ARBA" id="ARBA00022630"/>
    </source>
</evidence>
<keyword evidence="4 5" id="KW-0274">FAD</keyword>
<evidence type="ECO:0000313" key="10">
    <source>
        <dbReference type="Proteomes" id="UP001058860"/>
    </source>
</evidence>
<evidence type="ECO:0000256" key="5">
    <source>
        <dbReference type="RuleBase" id="RU362125"/>
    </source>
</evidence>
<dbReference type="Gene3D" id="2.40.110.10">
    <property type="entry name" value="Butyryl-CoA Dehydrogenase, subunit A, domain 2"/>
    <property type="match status" value="1"/>
</dbReference>
<dbReference type="PANTHER" id="PTHR43884">
    <property type="entry name" value="ACYL-COA DEHYDROGENASE"/>
    <property type="match status" value="1"/>
</dbReference>
<gene>
    <name evidence="9" type="ORF">LRS13_06415</name>
</gene>
<dbReference type="InterPro" id="IPR013786">
    <property type="entry name" value="AcylCoA_DH/ox_N"/>
</dbReference>
<feature type="domain" description="Acyl-CoA dehydrogenase/oxidase C-terminal" evidence="6">
    <location>
        <begin position="239"/>
        <end position="388"/>
    </location>
</feature>
<dbReference type="Pfam" id="PF02771">
    <property type="entry name" value="Acyl-CoA_dh_N"/>
    <property type="match status" value="1"/>
</dbReference>
<dbReference type="Pfam" id="PF00441">
    <property type="entry name" value="Acyl-CoA_dh_1"/>
    <property type="match status" value="1"/>
</dbReference>
<evidence type="ECO:0000313" key="9">
    <source>
        <dbReference type="EMBL" id="UUY05156.1"/>
    </source>
</evidence>
<keyword evidence="3 5" id="KW-0285">Flavoprotein</keyword>
<dbReference type="InterPro" id="IPR036250">
    <property type="entry name" value="AcylCo_DH-like_C"/>
</dbReference>
<organism evidence="9 10">
    <name type="scientific">Svornostia abyssi</name>
    <dbReference type="NCBI Taxonomy" id="2898438"/>
    <lineage>
        <taxon>Bacteria</taxon>
        <taxon>Bacillati</taxon>
        <taxon>Actinomycetota</taxon>
        <taxon>Thermoleophilia</taxon>
        <taxon>Solirubrobacterales</taxon>
        <taxon>Baekduiaceae</taxon>
        <taxon>Svornostia</taxon>
    </lineage>
</organism>
<dbReference type="InterPro" id="IPR046373">
    <property type="entry name" value="Acyl-CoA_Oxase/DH_mid-dom_sf"/>
</dbReference>
<dbReference type="InterPro" id="IPR037069">
    <property type="entry name" value="AcylCoA_DH/ox_N_sf"/>
</dbReference>
<evidence type="ECO:0000256" key="4">
    <source>
        <dbReference type="ARBA" id="ARBA00022827"/>
    </source>
</evidence>
<evidence type="ECO:0000256" key="2">
    <source>
        <dbReference type="ARBA" id="ARBA00009347"/>
    </source>
</evidence>
<dbReference type="RefSeq" id="WP_353865619.1">
    <property type="nucleotide sequence ID" value="NZ_CP088295.1"/>
</dbReference>